<evidence type="ECO:0000256" key="1">
    <source>
        <dbReference type="ARBA" id="ARBA00005854"/>
    </source>
</evidence>
<dbReference type="Gene3D" id="3.40.50.720">
    <property type="entry name" value="NAD(P)-binding Rossmann-like Domain"/>
    <property type="match status" value="2"/>
</dbReference>
<feature type="domain" description="D-isomer specific 2-hydroxyacid dehydrogenase NAD-binding" evidence="6">
    <location>
        <begin position="111"/>
        <end position="286"/>
    </location>
</feature>
<dbReference type="Proteomes" id="UP000460435">
    <property type="component" value="Unassembled WGS sequence"/>
</dbReference>
<keyword evidence="3" id="KW-0520">NAD</keyword>
<sequence length="332" mass="35816">MSRPVVLICLESPHSFWHFADRHAHTLRSAFPAVDFRVASSDSLNNQLPHAHVYFGWRFAADGIGLATRLVWIASPAAGTDHLPTAEAAAAGITVTRGYGYHAGPMTEHALGLILGFARGLFTSSRFQRTRNWWKDDLATEFFDLAGATLTVLGCGSIGTRLARTAQGLGMRVIGIRRTVPPDASSGITWMPATQTAHALALSDVVVNLLPATDDTWHFFDSALLNACKTGALFVNLGRGSTVDHTALLKCLDTGRLGGAALDVTEPRPLPMAHPLRRHPRVVLTPKSAAFSHRYMDEAVDFFAANLRRYLDGLPLNGVVLQPAPTPGGQAR</sequence>
<dbReference type="AlphaFoldDB" id="A0A7K3MDI3"/>
<comment type="similarity">
    <text evidence="1 4">Belongs to the D-isomer specific 2-hydroxyacid dehydrogenase family.</text>
</comment>
<gene>
    <name evidence="7" type="ORF">F7O44_29025</name>
</gene>
<dbReference type="Pfam" id="PF02826">
    <property type="entry name" value="2-Hacid_dh_C"/>
    <property type="match status" value="1"/>
</dbReference>
<evidence type="ECO:0000256" key="2">
    <source>
        <dbReference type="ARBA" id="ARBA00023002"/>
    </source>
</evidence>
<dbReference type="InterPro" id="IPR036291">
    <property type="entry name" value="NAD(P)-bd_dom_sf"/>
</dbReference>
<dbReference type="SUPFAM" id="SSF51735">
    <property type="entry name" value="NAD(P)-binding Rossmann-fold domains"/>
    <property type="match status" value="1"/>
</dbReference>
<dbReference type="GO" id="GO:0016616">
    <property type="term" value="F:oxidoreductase activity, acting on the CH-OH group of donors, NAD or NADP as acceptor"/>
    <property type="evidence" value="ECO:0007669"/>
    <property type="project" value="InterPro"/>
</dbReference>
<protein>
    <submittedName>
        <fullName evidence="7">D-2-hydroxyacid dehydrogenase</fullName>
    </submittedName>
</protein>
<dbReference type="PANTHER" id="PTHR43333:SF1">
    <property type="entry name" value="D-ISOMER SPECIFIC 2-HYDROXYACID DEHYDROGENASE NAD-BINDING DOMAIN-CONTAINING PROTEIN"/>
    <property type="match status" value="1"/>
</dbReference>
<organism evidence="7 8">
    <name type="scientific">Phytoactinopolyspora mesophila</name>
    <dbReference type="NCBI Taxonomy" id="2650750"/>
    <lineage>
        <taxon>Bacteria</taxon>
        <taxon>Bacillati</taxon>
        <taxon>Actinomycetota</taxon>
        <taxon>Actinomycetes</taxon>
        <taxon>Jiangellales</taxon>
        <taxon>Jiangellaceae</taxon>
        <taxon>Phytoactinopolyspora</taxon>
    </lineage>
</organism>
<dbReference type="InterPro" id="IPR006139">
    <property type="entry name" value="D-isomer_2_OHA_DH_cat_dom"/>
</dbReference>
<evidence type="ECO:0000259" key="6">
    <source>
        <dbReference type="Pfam" id="PF02826"/>
    </source>
</evidence>
<evidence type="ECO:0000313" key="8">
    <source>
        <dbReference type="Proteomes" id="UP000460435"/>
    </source>
</evidence>
<evidence type="ECO:0000259" key="5">
    <source>
        <dbReference type="Pfam" id="PF00389"/>
    </source>
</evidence>
<dbReference type="GO" id="GO:0051287">
    <property type="term" value="F:NAD binding"/>
    <property type="evidence" value="ECO:0007669"/>
    <property type="project" value="InterPro"/>
</dbReference>
<dbReference type="EMBL" id="WLZY01000020">
    <property type="protein sequence ID" value="NDL61117.1"/>
    <property type="molecule type" value="Genomic_DNA"/>
</dbReference>
<comment type="caution">
    <text evidence="7">The sequence shown here is derived from an EMBL/GenBank/DDBJ whole genome shotgun (WGS) entry which is preliminary data.</text>
</comment>
<evidence type="ECO:0000313" key="7">
    <source>
        <dbReference type="EMBL" id="NDL61117.1"/>
    </source>
</evidence>
<dbReference type="Pfam" id="PF00389">
    <property type="entry name" value="2-Hacid_dh"/>
    <property type="match status" value="1"/>
</dbReference>
<feature type="domain" description="D-isomer specific 2-hydroxyacid dehydrogenase catalytic" evidence="5">
    <location>
        <begin position="42"/>
        <end position="320"/>
    </location>
</feature>
<dbReference type="PANTHER" id="PTHR43333">
    <property type="entry name" value="2-HACID_DH_C DOMAIN-CONTAINING PROTEIN"/>
    <property type="match status" value="1"/>
</dbReference>
<proteinExistence type="inferred from homology"/>
<dbReference type="CDD" id="cd05300">
    <property type="entry name" value="2-Hacid_dh_1"/>
    <property type="match status" value="1"/>
</dbReference>
<dbReference type="SUPFAM" id="SSF52283">
    <property type="entry name" value="Formate/glycerate dehydrogenase catalytic domain-like"/>
    <property type="match status" value="1"/>
</dbReference>
<name>A0A7K3MDI3_9ACTN</name>
<reference evidence="7 8" key="1">
    <citation type="submission" date="2019-11" db="EMBL/GenBank/DDBJ databases">
        <authorList>
            <person name="Li X.-J."/>
            <person name="Feng X.-M."/>
        </authorList>
    </citation>
    <scope>NUCLEOTIDE SEQUENCE [LARGE SCALE GENOMIC DNA]</scope>
    <source>
        <strain evidence="7 8">XMNu-373</strain>
    </source>
</reference>
<evidence type="ECO:0000256" key="3">
    <source>
        <dbReference type="ARBA" id="ARBA00023027"/>
    </source>
</evidence>
<keyword evidence="8" id="KW-1185">Reference proteome</keyword>
<accession>A0A7K3MDI3</accession>
<keyword evidence="2 4" id="KW-0560">Oxidoreductase</keyword>
<evidence type="ECO:0000256" key="4">
    <source>
        <dbReference type="RuleBase" id="RU003719"/>
    </source>
</evidence>
<dbReference type="InterPro" id="IPR006140">
    <property type="entry name" value="D-isomer_DH_NAD-bd"/>
</dbReference>
<dbReference type="RefSeq" id="WP_162453838.1">
    <property type="nucleotide sequence ID" value="NZ_WLZY01000020.1"/>
</dbReference>